<name>A0A9R0J8T0_SPIOL</name>
<dbReference type="FunFam" id="2.170.150.80:FF:000002">
    <property type="entry name" value="Nac domain-containing protein 86"/>
    <property type="match status" value="1"/>
</dbReference>
<dbReference type="GO" id="GO:0005634">
    <property type="term" value="C:nucleus"/>
    <property type="evidence" value="ECO:0007669"/>
    <property type="project" value="UniProtKB-SubCell"/>
</dbReference>
<dbReference type="GO" id="GO:0003677">
    <property type="term" value="F:DNA binding"/>
    <property type="evidence" value="ECO:0007669"/>
    <property type="project" value="UniProtKB-KW"/>
</dbReference>
<dbReference type="OrthoDB" id="1882472at2759"/>
<evidence type="ECO:0000256" key="6">
    <source>
        <dbReference type="SAM" id="MobiDB-lite"/>
    </source>
</evidence>
<reference evidence="9" key="2">
    <citation type="submission" date="2025-08" db="UniProtKB">
        <authorList>
            <consortium name="RefSeq"/>
        </authorList>
    </citation>
    <scope>IDENTIFICATION</scope>
    <source>
        <tissue evidence="9">Leaf</tissue>
    </source>
</reference>
<keyword evidence="4" id="KW-0804">Transcription</keyword>
<keyword evidence="5" id="KW-0539">Nucleus</keyword>
<dbReference type="PANTHER" id="PTHR31744:SF210">
    <property type="entry name" value="NAC DOMAIN-CONTAINING PROTEIN 86-LIKE"/>
    <property type="match status" value="1"/>
</dbReference>
<dbReference type="Pfam" id="PF02365">
    <property type="entry name" value="NAM"/>
    <property type="match status" value="1"/>
</dbReference>
<feature type="domain" description="NAC" evidence="7">
    <location>
        <begin position="10"/>
        <end position="160"/>
    </location>
</feature>
<dbReference type="RefSeq" id="XP_021862009.1">
    <property type="nucleotide sequence ID" value="XM_022006317.2"/>
</dbReference>
<gene>
    <name evidence="9" type="primary">LOC110801006</name>
</gene>
<dbReference type="KEGG" id="soe:110801006"/>
<dbReference type="PANTHER" id="PTHR31744">
    <property type="entry name" value="PROTEIN CUP-SHAPED COTYLEDON 2-RELATED"/>
    <property type="match status" value="1"/>
</dbReference>
<sequence length="412" mass="44244">MKGLLGRKSFPPGFRFHPTDEELFMFYLKRKVMGKSLGPQMIAEVDVYRFAPWDLPSMACLKTRDLNWYFFCPRAKKYPNGGRANRATEWGYWKSTGNDRTVMYSSRPVGKIKTLVFHRGKAPKGERTDWVMHEFRLEDKLLTEKGVPQESYVICKVFEKSGLGPKNGESYGARFVEEEWDSDDDDNAQETDYGLVVHDTGCGRGGDSPDVSVLTSSLGAPNVTSSVHTPIPLAVCAAANAASPNSAATNAASPNSAATNAASPTSTVTNLVSATSAAAFMGDPFTTAASMGTHYVTDLSMDMQNAAPASVSMLNVDDCSGSGSGSGSGLLNVADCSGLGSGLAIDAMTEEDVDRLLMHFTENDEATGDIYSGLGDLFDPSALNIDWSDLADPSAAENGDWGDCFIEMNDLN</sequence>
<reference evidence="8" key="1">
    <citation type="journal article" date="2021" name="Nat. Commun.">
        <title>Genomic analyses provide insights into spinach domestication and the genetic basis of agronomic traits.</title>
        <authorList>
            <person name="Cai X."/>
            <person name="Sun X."/>
            <person name="Xu C."/>
            <person name="Sun H."/>
            <person name="Wang X."/>
            <person name="Ge C."/>
            <person name="Zhang Z."/>
            <person name="Wang Q."/>
            <person name="Fei Z."/>
            <person name="Jiao C."/>
            <person name="Wang Q."/>
        </authorList>
    </citation>
    <scope>NUCLEOTIDE SEQUENCE [LARGE SCALE GENOMIC DNA]</scope>
    <source>
        <strain evidence="8">cv. Varoflay</strain>
    </source>
</reference>
<evidence type="ECO:0000256" key="5">
    <source>
        <dbReference type="ARBA" id="ARBA00023242"/>
    </source>
</evidence>
<feature type="region of interest" description="Disordered" evidence="6">
    <location>
        <begin position="245"/>
        <end position="264"/>
    </location>
</feature>
<dbReference type="InterPro" id="IPR003441">
    <property type="entry name" value="NAC-dom"/>
</dbReference>
<evidence type="ECO:0000313" key="8">
    <source>
        <dbReference type="Proteomes" id="UP000813463"/>
    </source>
</evidence>
<evidence type="ECO:0000256" key="1">
    <source>
        <dbReference type="ARBA" id="ARBA00004123"/>
    </source>
</evidence>
<comment type="subcellular location">
    <subcellularLocation>
        <location evidence="1">Nucleus</location>
    </subcellularLocation>
</comment>
<dbReference type="InterPro" id="IPR036093">
    <property type="entry name" value="NAC_dom_sf"/>
</dbReference>
<proteinExistence type="predicted"/>
<protein>
    <submittedName>
        <fullName evidence="9">NAC domain-containing protein 82</fullName>
    </submittedName>
</protein>
<dbReference type="SUPFAM" id="SSF101941">
    <property type="entry name" value="NAC domain"/>
    <property type="match status" value="1"/>
</dbReference>
<accession>A0A9R0J8T0</accession>
<keyword evidence="8" id="KW-1185">Reference proteome</keyword>
<dbReference type="Proteomes" id="UP000813463">
    <property type="component" value="Chromosome 4"/>
</dbReference>
<evidence type="ECO:0000313" key="9">
    <source>
        <dbReference type="RefSeq" id="XP_021862009.1"/>
    </source>
</evidence>
<evidence type="ECO:0000256" key="2">
    <source>
        <dbReference type="ARBA" id="ARBA00023015"/>
    </source>
</evidence>
<evidence type="ECO:0000259" key="7">
    <source>
        <dbReference type="PROSITE" id="PS51005"/>
    </source>
</evidence>
<dbReference type="AlphaFoldDB" id="A0A9R0J8T0"/>
<keyword evidence="2" id="KW-0805">Transcription regulation</keyword>
<keyword evidence="3" id="KW-0238">DNA-binding</keyword>
<dbReference type="PROSITE" id="PS51005">
    <property type="entry name" value="NAC"/>
    <property type="match status" value="1"/>
</dbReference>
<evidence type="ECO:0000256" key="4">
    <source>
        <dbReference type="ARBA" id="ARBA00023163"/>
    </source>
</evidence>
<dbReference type="GeneID" id="110801006"/>
<dbReference type="GO" id="GO:0006355">
    <property type="term" value="P:regulation of DNA-templated transcription"/>
    <property type="evidence" value="ECO:0007669"/>
    <property type="project" value="InterPro"/>
</dbReference>
<organism evidence="8 9">
    <name type="scientific">Spinacia oleracea</name>
    <name type="common">Spinach</name>
    <dbReference type="NCBI Taxonomy" id="3562"/>
    <lineage>
        <taxon>Eukaryota</taxon>
        <taxon>Viridiplantae</taxon>
        <taxon>Streptophyta</taxon>
        <taxon>Embryophyta</taxon>
        <taxon>Tracheophyta</taxon>
        <taxon>Spermatophyta</taxon>
        <taxon>Magnoliopsida</taxon>
        <taxon>eudicotyledons</taxon>
        <taxon>Gunneridae</taxon>
        <taxon>Pentapetalae</taxon>
        <taxon>Caryophyllales</taxon>
        <taxon>Chenopodiaceae</taxon>
        <taxon>Chenopodioideae</taxon>
        <taxon>Anserineae</taxon>
        <taxon>Spinacia</taxon>
    </lineage>
</organism>
<evidence type="ECO:0000256" key="3">
    <source>
        <dbReference type="ARBA" id="ARBA00023125"/>
    </source>
</evidence>
<dbReference type="Gene3D" id="2.170.150.80">
    <property type="entry name" value="NAC domain"/>
    <property type="match status" value="1"/>
</dbReference>